<dbReference type="PANTHER" id="PTHR43179">
    <property type="entry name" value="RHAMNOSYLTRANSFERASE WBBL"/>
    <property type="match status" value="1"/>
</dbReference>
<gene>
    <name evidence="6" type="ORF">RBB84_15700</name>
</gene>
<dbReference type="InterPro" id="IPR001173">
    <property type="entry name" value="Glyco_trans_2-like"/>
</dbReference>
<evidence type="ECO:0000256" key="1">
    <source>
        <dbReference type="ARBA" id="ARBA00004776"/>
    </source>
</evidence>
<proteinExistence type="inferred from homology"/>
<dbReference type="AlphaFoldDB" id="A0AAU7UU29"/>
<name>A0AAU7UU29_9NOCA</name>
<evidence type="ECO:0000259" key="5">
    <source>
        <dbReference type="Pfam" id="PF00535"/>
    </source>
</evidence>
<comment type="similarity">
    <text evidence="2">Belongs to the glycosyltransferase 2 family.</text>
</comment>
<reference evidence="6" key="1">
    <citation type="submission" date="2023-08" db="EMBL/GenBank/DDBJ databases">
        <title>The novel hydrolase IpcH responsible for the initial isoprocarb degradation step in Rhodococcus sp. D-6.</title>
        <authorList>
            <person name="Zhu Q."/>
        </authorList>
    </citation>
    <scope>NUCLEOTIDE SEQUENCE</scope>
    <source>
        <strain evidence="6">D-6</strain>
    </source>
</reference>
<evidence type="ECO:0000256" key="4">
    <source>
        <dbReference type="ARBA" id="ARBA00022679"/>
    </source>
</evidence>
<dbReference type="EC" id="2.4.-.-" evidence="6"/>
<evidence type="ECO:0000256" key="2">
    <source>
        <dbReference type="ARBA" id="ARBA00006739"/>
    </source>
</evidence>
<sequence length="303" mass="33995">MVDNGGRSPDEDYSRLSGIGAVIVHYHRERDALRLVRSLQDIGISSAHIVFCNNGATREFIDHFSSDFPEVRFLDLKNVGFGAAMNAGLRALPGRVEYALLLSHEVELEVSCLDILVSELRDNPTTVAAGPRLMSNETTVWSLGGGTSRFLRKPANVGRGMRIDAVTGPTRREVDWLDGSIVLVDRAKLAEVENYSESYFLYFEDVDLGWKIRQAGGKVICRTDALAFQSPGGHLNHLYAVRNLLWLLRKQRFYLAYISYIFENIFRLMIGGILKPRGYWSRARLRASGLKQGIFPEPSQGEN</sequence>
<protein>
    <submittedName>
        <fullName evidence="6">Glycosyltransferase</fullName>
        <ecNumber evidence="6">2.4.-.-</ecNumber>
    </submittedName>
</protein>
<dbReference type="PANTHER" id="PTHR43179:SF12">
    <property type="entry name" value="GALACTOFURANOSYLTRANSFERASE GLFT2"/>
    <property type="match status" value="1"/>
</dbReference>
<dbReference type="RefSeq" id="WP_082921179.1">
    <property type="nucleotide sequence ID" value="NZ_CP132970.1"/>
</dbReference>
<dbReference type="GO" id="GO:0016757">
    <property type="term" value="F:glycosyltransferase activity"/>
    <property type="evidence" value="ECO:0007669"/>
    <property type="project" value="UniProtKB-KW"/>
</dbReference>
<dbReference type="Gene3D" id="3.90.550.10">
    <property type="entry name" value="Spore Coat Polysaccharide Biosynthesis Protein SpsA, Chain A"/>
    <property type="match status" value="1"/>
</dbReference>
<keyword evidence="3 6" id="KW-0328">Glycosyltransferase</keyword>
<accession>A0AAU7UU29</accession>
<keyword evidence="4 6" id="KW-0808">Transferase</keyword>
<dbReference type="EMBL" id="CP132970">
    <property type="protein sequence ID" value="XBW02752.1"/>
    <property type="molecule type" value="Genomic_DNA"/>
</dbReference>
<evidence type="ECO:0000256" key="3">
    <source>
        <dbReference type="ARBA" id="ARBA00022676"/>
    </source>
</evidence>
<feature type="domain" description="Glycosyltransferase 2-like" evidence="5">
    <location>
        <begin position="22"/>
        <end position="139"/>
    </location>
</feature>
<dbReference type="SUPFAM" id="SSF53448">
    <property type="entry name" value="Nucleotide-diphospho-sugar transferases"/>
    <property type="match status" value="1"/>
</dbReference>
<dbReference type="InterPro" id="IPR029044">
    <property type="entry name" value="Nucleotide-diphossugar_trans"/>
</dbReference>
<comment type="pathway">
    <text evidence="1">Cell wall biogenesis; cell wall polysaccharide biosynthesis.</text>
</comment>
<dbReference type="KEGG" id="rhox:RBB84_15700"/>
<evidence type="ECO:0000313" key="6">
    <source>
        <dbReference type="EMBL" id="XBW02752.1"/>
    </source>
</evidence>
<dbReference type="Pfam" id="PF00535">
    <property type="entry name" value="Glycos_transf_2"/>
    <property type="match status" value="1"/>
</dbReference>
<organism evidence="6">
    <name type="scientific">Rhodococcus sp. D-6</name>
    <dbReference type="NCBI Taxonomy" id="1387842"/>
    <lineage>
        <taxon>Bacteria</taxon>
        <taxon>Bacillati</taxon>
        <taxon>Actinomycetota</taxon>
        <taxon>Actinomycetes</taxon>
        <taxon>Mycobacteriales</taxon>
        <taxon>Nocardiaceae</taxon>
        <taxon>Rhodococcus</taxon>
    </lineage>
</organism>